<evidence type="ECO:0000256" key="7">
    <source>
        <dbReference type="ARBA" id="ARBA00022779"/>
    </source>
</evidence>
<comment type="caution">
    <text evidence="14">The sequence shown here is derived from an EMBL/GenBank/DDBJ whole genome shotgun (WGS) entry which is preliminary data.</text>
</comment>
<evidence type="ECO:0000259" key="13">
    <source>
        <dbReference type="Pfam" id="PF14842"/>
    </source>
</evidence>
<dbReference type="Proteomes" id="UP000778951">
    <property type="component" value="Unassembled WGS sequence"/>
</dbReference>
<feature type="compositionally biased region" description="Basic and acidic residues" evidence="10">
    <location>
        <begin position="32"/>
        <end position="51"/>
    </location>
</feature>
<evidence type="ECO:0000256" key="1">
    <source>
        <dbReference type="ARBA" id="ARBA00004117"/>
    </source>
</evidence>
<dbReference type="GO" id="GO:0003774">
    <property type="term" value="F:cytoskeletal motor activity"/>
    <property type="evidence" value="ECO:0007669"/>
    <property type="project" value="InterPro"/>
</dbReference>
<evidence type="ECO:0000313" key="15">
    <source>
        <dbReference type="Proteomes" id="UP000778951"/>
    </source>
</evidence>
<comment type="subcellular location">
    <subcellularLocation>
        <location evidence="1">Bacterial flagellum basal body</location>
    </subcellularLocation>
    <subcellularLocation>
        <location evidence="2">Cell membrane</location>
        <topology evidence="2">Peripheral membrane protein</topology>
        <orientation evidence="2">Cytoplasmic side</orientation>
    </subcellularLocation>
</comment>
<sequence>MRLNKKGLDAYQKVVSSSTPSRQASASVMPKPDIKSDMERPLRADVKKEESPASPPVSRGVRRSAELLMMMGTEAANEALSHMSVEEIRQVMAEVSRIKAEKAHARANQAEQVDGMDTAKGFLKTAFGEDASARILRTAVPDLVEKPFSFLSDIPEEQVVALLKDESIEILAIILPRIKPLTAKRVLESVAPFEQTDLIKRIVKVKRVDTEVITRIEEVLQERLRLMGKPVEQEEFDGQEALVQILRYMSADKERDILDKLAGEEPTTARAIEQQLFTIDALTWMQPKDLQARLQALRNDELAILIKAKSQPIRDLILASLSKRRMDAVLQEEALMGLIAKREVDRVTREFLDQLRDEEREGKLVLIRPGESFL</sequence>
<evidence type="ECO:0000259" key="12">
    <source>
        <dbReference type="Pfam" id="PF14841"/>
    </source>
</evidence>
<evidence type="ECO:0000256" key="10">
    <source>
        <dbReference type="SAM" id="MobiDB-lite"/>
    </source>
</evidence>
<dbReference type="EMBL" id="JAATLM010000001">
    <property type="protein sequence ID" value="NIZ68838.1"/>
    <property type="molecule type" value="Genomic_DNA"/>
</dbReference>
<evidence type="ECO:0000259" key="11">
    <source>
        <dbReference type="Pfam" id="PF01706"/>
    </source>
</evidence>
<evidence type="ECO:0000256" key="6">
    <source>
        <dbReference type="ARBA" id="ARBA00022500"/>
    </source>
</evidence>
<evidence type="ECO:0000313" key="14">
    <source>
        <dbReference type="EMBL" id="NIZ68838.1"/>
    </source>
</evidence>
<dbReference type="GO" id="GO:0009425">
    <property type="term" value="C:bacterial-type flagellum basal body"/>
    <property type="evidence" value="ECO:0007669"/>
    <property type="project" value="UniProtKB-SubCell"/>
</dbReference>
<evidence type="ECO:0000256" key="8">
    <source>
        <dbReference type="ARBA" id="ARBA00023136"/>
    </source>
</evidence>
<keyword evidence="7" id="KW-0283">Flagellar rotation</keyword>
<dbReference type="PRINTS" id="PR00954">
    <property type="entry name" value="FLGMOTORFLIG"/>
</dbReference>
<keyword evidence="8" id="KW-0472">Membrane</keyword>
<evidence type="ECO:0000256" key="5">
    <source>
        <dbReference type="ARBA" id="ARBA00022475"/>
    </source>
</evidence>
<dbReference type="Pfam" id="PF14841">
    <property type="entry name" value="FliG_M"/>
    <property type="match status" value="1"/>
</dbReference>
<dbReference type="AlphaFoldDB" id="A0A968GE32"/>
<dbReference type="Gene3D" id="1.10.220.30">
    <property type="match status" value="2"/>
</dbReference>
<dbReference type="GO" id="GO:0071973">
    <property type="term" value="P:bacterial-type flagellum-dependent cell motility"/>
    <property type="evidence" value="ECO:0007669"/>
    <property type="project" value="InterPro"/>
</dbReference>
<dbReference type="Pfam" id="PF14842">
    <property type="entry name" value="FliG_N"/>
    <property type="match status" value="1"/>
</dbReference>
<feature type="compositionally biased region" description="Low complexity" evidence="10">
    <location>
        <begin position="14"/>
        <end position="28"/>
    </location>
</feature>
<dbReference type="SUPFAM" id="SSF48029">
    <property type="entry name" value="FliG"/>
    <property type="match status" value="2"/>
</dbReference>
<dbReference type="InterPro" id="IPR032779">
    <property type="entry name" value="FliG_M"/>
</dbReference>
<keyword evidence="6" id="KW-0145">Chemotaxis</keyword>
<feature type="domain" description="Flagellar motor switch protein FliG middle" evidence="12">
    <location>
        <begin position="157"/>
        <end position="228"/>
    </location>
</feature>
<dbReference type="InterPro" id="IPR000090">
    <property type="entry name" value="Flg_Motor_Flig"/>
</dbReference>
<accession>A0A968GE32</accession>
<keyword evidence="15" id="KW-1185">Reference proteome</keyword>
<comment type="similarity">
    <text evidence="3">Belongs to the FliG family.</text>
</comment>
<dbReference type="PANTHER" id="PTHR30534">
    <property type="entry name" value="FLAGELLAR MOTOR SWITCH PROTEIN FLIG"/>
    <property type="match status" value="1"/>
</dbReference>
<organism evidence="14 15">
    <name type="scientific">Entomospira culicis</name>
    <dbReference type="NCBI Taxonomy" id="2719989"/>
    <lineage>
        <taxon>Bacteria</taxon>
        <taxon>Pseudomonadati</taxon>
        <taxon>Spirochaetota</taxon>
        <taxon>Spirochaetia</taxon>
        <taxon>Spirochaetales</taxon>
        <taxon>Spirochaetaceae</taxon>
        <taxon>Entomospira</taxon>
    </lineage>
</organism>
<evidence type="ECO:0000256" key="3">
    <source>
        <dbReference type="ARBA" id="ARBA00010299"/>
    </source>
</evidence>
<reference evidence="14" key="1">
    <citation type="submission" date="2020-03" db="EMBL/GenBank/DDBJ databases">
        <title>Spirochaetal bacteria isolated from arthropods constitute a novel genus Entomospira genus novum within the order Spirochaetales.</title>
        <authorList>
            <person name="Grana-Miraglia L."/>
            <person name="Sikutova S."/>
            <person name="Fingerle V."/>
            <person name="Sing A."/>
            <person name="Castillo-Ramirez S."/>
            <person name="Margos G."/>
            <person name="Rudolf I."/>
        </authorList>
    </citation>
    <scope>NUCLEOTIDE SEQUENCE</scope>
    <source>
        <strain evidence="14">BR149</strain>
    </source>
</reference>
<dbReference type="GO" id="GO:0006935">
    <property type="term" value="P:chemotaxis"/>
    <property type="evidence" value="ECO:0007669"/>
    <property type="project" value="UniProtKB-KW"/>
</dbReference>
<dbReference type="InterPro" id="IPR011002">
    <property type="entry name" value="FliG_a-hlx"/>
</dbReference>
<evidence type="ECO:0000256" key="2">
    <source>
        <dbReference type="ARBA" id="ARBA00004413"/>
    </source>
</evidence>
<feature type="domain" description="Flagellar motor switch protein FliG C-terminal" evidence="11">
    <location>
        <begin position="260"/>
        <end position="366"/>
    </location>
</feature>
<dbReference type="InterPro" id="IPR028263">
    <property type="entry name" value="FliG_N"/>
</dbReference>
<gene>
    <name evidence="14" type="ORF">HCT48_01200</name>
</gene>
<feature type="region of interest" description="Disordered" evidence="10">
    <location>
        <begin position="1"/>
        <end position="59"/>
    </location>
</feature>
<protein>
    <recommendedName>
        <fullName evidence="4">Flagellar motor switch protein FliG</fullName>
    </recommendedName>
</protein>
<evidence type="ECO:0000256" key="4">
    <source>
        <dbReference type="ARBA" id="ARBA00021870"/>
    </source>
</evidence>
<feature type="domain" description="Flagellar motor switch protein FliG N-terminal" evidence="13">
    <location>
        <begin position="60"/>
        <end position="148"/>
    </location>
</feature>
<dbReference type="RefSeq" id="WP_167694953.1">
    <property type="nucleotide sequence ID" value="NZ_JAATLL010000002.1"/>
</dbReference>
<dbReference type="PANTHER" id="PTHR30534:SF0">
    <property type="entry name" value="FLAGELLAR MOTOR SWITCH PROTEIN FLIG"/>
    <property type="match status" value="1"/>
</dbReference>
<keyword evidence="5" id="KW-1003">Cell membrane</keyword>
<keyword evidence="9" id="KW-0975">Bacterial flagellum</keyword>
<name>A0A968GE32_9SPIO</name>
<dbReference type="InterPro" id="IPR023087">
    <property type="entry name" value="Flg_Motor_Flig_C"/>
</dbReference>
<dbReference type="GO" id="GO:0005886">
    <property type="term" value="C:plasma membrane"/>
    <property type="evidence" value="ECO:0007669"/>
    <property type="project" value="UniProtKB-SubCell"/>
</dbReference>
<evidence type="ECO:0000256" key="9">
    <source>
        <dbReference type="ARBA" id="ARBA00023143"/>
    </source>
</evidence>
<proteinExistence type="inferred from homology"/>
<dbReference type="Pfam" id="PF01706">
    <property type="entry name" value="FliG_C"/>
    <property type="match status" value="1"/>
</dbReference>